<dbReference type="Proteomes" id="UP000291101">
    <property type="component" value="Unassembled WGS sequence"/>
</dbReference>
<evidence type="ECO:0000313" key="1">
    <source>
        <dbReference type="EMBL" id="RYC12676.1"/>
    </source>
</evidence>
<protein>
    <recommendedName>
        <fullName evidence="3">Helix-turn-helix domain-containing protein</fullName>
    </recommendedName>
</protein>
<sequence length="51" mass="5745">MSVKFLRRETARGELRTVRLGRSVRVRPEDLRAYVAGRVTRPSQTGADSDA</sequence>
<evidence type="ECO:0000313" key="2">
    <source>
        <dbReference type="Proteomes" id="UP000291101"/>
    </source>
</evidence>
<name>A0A4Q2T1Z2_9ACTN</name>
<keyword evidence="2" id="KW-1185">Reference proteome</keyword>
<organism evidence="1 2">
    <name type="scientific">Nocardioides zhouii</name>
    <dbReference type="NCBI Taxonomy" id="1168729"/>
    <lineage>
        <taxon>Bacteria</taxon>
        <taxon>Bacillati</taxon>
        <taxon>Actinomycetota</taxon>
        <taxon>Actinomycetes</taxon>
        <taxon>Propionibacteriales</taxon>
        <taxon>Nocardioidaceae</taxon>
        <taxon>Nocardioides</taxon>
    </lineage>
</organism>
<gene>
    <name evidence="1" type="ORF">EUA94_07330</name>
</gene>
<proteinExistence type="predicted"/>
<evidence type="ECO:0008006" key="3">
    <source>
        <dbReference type="Google" id="ProtNLM"/>
    </source>
</evidence>
<accession>A0A4Q2T1Z2</accession>
<reference evidence="1 2" key="1">
    <citation type="submission" date="2019-01" db="EMBL/GenBank/DDBJ databases">
        <title>Novel species of Nocardioides.</title>
        <authorList>
            <person name="Liu Q."/>
            <person name="X Y.-H."/>
        </authorList>
    </citation>
    <scope>NUCLEOTIDE SEQUENCE [LARGE SCALE GENOMIC DNA]</scope>
    <source>
        <strain evidence="1 2">HLT2-9</strain>
    </source>
</reference>
<dbReference type="EMBL" id="SDWV01000006">
    <property type="protein sequence ID" value="RYC12676.1"/>
    <property type="molecule type" value="Genomic_DNA"/>
</dbReference>
<dbReference type="AlphaFoldDB" id="A0A4Q2T1Z2"/>
<comment type="caution">
    <text evidence="1">The sequence shown here is derived from an EMBL/GenBank/DDBJ whole genome shotgun (WGS) entry which is preliminary data.</text>
</comment>